<evidence type="ECO:0000256" key="8">
    <source>
        <dbReference type="ARBA" id="ARBA00022676"/>
    </source>
</evidence>
<keyword evidence="9 19" id="KW-0808">Transferase</keyword>
<dbReference type="EMBL" id="KZ819605">
    <property type="protein sequence ID" value="PWN32538.1"/>
    <property type="molecule type" value="Genomic_DNA"/>
</dbReference>
<keyword evidence="14" id="KW-0753">Steroid metabolism</keyword>
<dbReference type="SUPFAM" id="SSF50729">
    <property type="entry name" value="PH domain-like"/>
    <property type="match status" value="1"/>
</dbReference>
<dbReference type="OrthoDB" id="10261837at2759"/>
<gene>
    <name evidence="19" type="ORF">FA14DRAFT_149099</name>
</gene>
<dbReference type="InterPro" id="IPR002213">
    <property type="entry name" value="UDP_glucos_trans"/>
</dbReference>
<dbReference type="GO" id="GO:0016126">
    <property type="term" value="P:sterol biosynthetic process"/>
    <property type="evidence" value="ECO:0007669"/>
    <property type="project" value="UniProtKB-KW"/>
</dbReference>
<dbReference type="Pfam" id="PF03033">
    <property type="entry name" value="Glyco_transf_28"/>
    <property type="match status" value="1"/>
</dbReference>
<dbReference type="InterPro" id="IPR004182">
    <property type="entry name" value="GRAM"/>
</dbReference>
<comment type="subcellular location">
    <subcellularLocation>
        <location evidence="2">Cytoplasm</location>
    </subcellularLocation>
    <subcellularLocation>
        <location evidence="1">Membrane</location>
        <topology evidence="1">Peripheral membrane protein</topology>
    </subcellularLocation>
</comment>
<dbReference type="Gene3D" id="2.30.29.30">
    <property type="entry name" value="Pleckstrin-homology domain (PH domain)/Phosphotyrosine-binding domain (PTB)"/>
    <property type="match status" value="2"/>
</dbReference>
<dbReference type="Gene3D" id="3.40.50.2000">
    <property type="entry name" value="Glycogen Phosphorylase B"/>
    <property type="match status" value="2"/>
</dbReference>
<evidence type="ECO:0000256" key="6">
    <source>
        <dbReference type="ARBA" id="ARBA00022490"/>
    </source>
</evidence>
<keyword evidence="10" id="KW-0752">Steroid biosynthesis</keyword>
<dbReference type="Pfam" id="PF02893">
    <property type="entry name" value="GRAM"/>
    <property type="match status" value="2"/>
</dbReference>
<name>A0A316V691_9BASI</name>
<dbReference type="AlphaFoldDB" id="A0A316V691"/>
<dbReference type="FunFam" id="3.40.50.2000:FF:000029">
    <property type="entry name" value="Sterol 3-beta-glucosyltransferase"/>
    <property type="match status" value="1"/>
</dbReference>
<comment type="catalytic activity">
    <reaction evidence="16">
        <text>ergosterol + UDP-alpha-D-glucose = ergosteryl 3-beta-D-glucoside + UDP + H(+)</text>
        <dbReference type="Rhea" id="RHEA:61836"/>
        <dbReference type="ChEBI" id="CHEBI:15378"/>
        <dbReference type="ChEBI" id="CHEBI:16933"/>
        <dbReference type="ChEBI" id="CHEBI:52973"/>
        <dbReference type="ChEBI" id="CHEBI:58223"/>
        <dbReference type="ChEBI" id="CHEBI:58885"/>
    </reaction>
    <physiologicalReaction direction="left-to-right" evidence="16">
        <dbReference type="Rhea" id="RHEA:61837"/>
    </physiologicalReaction>
</comment>
<evidence type="ECO:0000313" key="20">
    <source>
        <dbReference type="Proteomes" id="UP000245771"/>
    </source>
</evidence>
<protein>
    <recommendedName>
        <fullName evidence="5">Sterol 3-beta-glucosyltransferase</fullName>
        <ecNumber evidence="4">2.4.1.173</ecNumber>
    </recommendedName>
    <alternativeName>
        <fullName evidence="15">Autophagy-related protein 26</fullName>
    </alternativeName>
</protein>
<dbReference type="SMART" id="SM00568">
    <property type="entry name" value="GRAM"/>
    <property type="match status" value="2"/>
</dbReference>
<keyword evidence="7" id="KW-0444">Lipid biosynthesis</keyword>
<keyword evidence="11" id="KW-0756">Sterol biosynthesis</keyword>
<dbReference type="GO" id="GO:0005737">
    <property type="term" value="C:cytoplasm"/>
    <property type="evidence" value="ECO:0007669"/>
    <property type="project" value="UniProtKB-SubCell"/>
</dbReference>
<evidence type="ECO:0000256" key="14">
    <source>
        <dbReference type="ARBA" id="ARBA00023221"/>
    </source>
</evidence>
<evidence type="ECO:0000256" key="11">
    <source>
        <dbReference type="ARBA" id="ARBA00023011"/>
    </source>
</evidence>
<evidence type="ECO:0000259" key="18">
    <source>
        <dbReference type="PROSITE" id="PS50003"/>
    </source>
</evidence>
<organism evidence="19 20">
    <name type="scientific">Meira miltonrushii</name>
    <dbReference type="NCBI Taxonomy" id="1280837"/>
    <lineage>
        <taxon>Eukaryota</taxon>
        <taxon>Fungi</taxon>
        <taxon>Dikarya</taxon>
        <taxon>Basidiomycota</taxon>
        <taxon>Ustilaginomycotina</taxon>
        <taxon>Exobasidiomycetes</taxon>
        <taxon>Exobasidiales</taxon>
        <taxon>Brachybasidiaceae</taxon>
        <taxon>Meira</taxon>
    </lineage>
</organism>
<keyword evidence="12" id="KW-0472">Membrane</keyword>
<dbReference type="InterPro" id="IPR050426">
    <property type="entry name" value="Glycosyltransferase_28"/>
</dbReference>
<evidence type="ECO:0000256" key="9">
    <source>
        <dbReference type="ARBA" id="ARBA00022679"/>
    </source>
</evidence>
<sequence length="1100" mass="122770">MTCSQLLCLHALSSVADLSNDPVDASILKDHLEQDQSHPQTTPIQAKDELIRRLHHIFDLDEKEELISSHPCWLFRNIVLQGYLYVLTNNLCFYANLPSRQDKLIRSGILRKKTRKTRRFSSHWAILRGRTLSWYESEYDPYFPQDKIDLRDVLEVNALSTASNPQFEVVTPYRTFLFETSDADEWVAALKKSTFRAQNEGENVRITIPYEAMLDIDSSNANPVADVAVVTIKVIQSQPGETEMTMDEYFFTNMADEAQFVALLRDKLASINAVSSQASTGSQIRASFGPAKTIASGLRRTETLRQGNRTPTLSVHRAGTDTALESQLADATNDTSISTPPSASTILSTSVTTLKAAPLESSATGYPPSPHIDPASIDSLLGGGDKKWSIPQWLLEASGRLAQNTSGGLHAITNRLPTRLVREQWSAQPLHDTAAADVQKEEDMKEQESLEQFRSCFSLPDDEELLHHTSTNLYRILPVSGRLFVSTNYVCFRSSRLATKTIGRTMMILPRKEIISVAKNNAVQYGRHGLVIIVRGHEELFFEFVSTHRRDQCISIIELQPIGHMQDPHNDDEEGVPSLSLTDLGFDVQSGSDSSQNLSVSSLFASSSSFVPIKPKENMHFTFLTVGSRGDVQPYIALGRGLQREGHRVRIATHAEFGKWIESFGIEFCEIGGDPAELMRICIENGTFTLAFVRESVTKFRGWLDDLLLSCWHACQGTDVIIESPSAIAGIHIAEALRIPYYRAFTMPWTRTRSYPHAFAVPSRRAGGNYNYMSYVIFDQVFWRASAGQINAWRKKCLRLSPTNMDKLEQHKIPFLYNFSPSLVPKPLDWSDWIHVCGFWFLDNADETGSSQVWQAPKELIEFIAKAKQNQKKIVYIGWGSIVIADADAVLQTVIEAVRKSDVCAIISKGWSDRLQEGKDSTSQIEEAGDDVWQNIFTIQSVPHDWLFPQMDAACHHGGSGTLGASLRAGIPTIVRPFFGDQFFWASQVESLQIGVSVANKPFTVDTFANALRICTTDARMKRNARTLADSIAKEKGVSNAIRAIYADWDYACSRVKPNPTTITPLETTLLPSGEEDEEAQSMDEWSVVSGSEEGIADVI</sequence>
<evidence type="ECO:0000256" key="1">
    <source>
        <dbReference type="ARBA" id="ARBA00004170"/>
    </source>
</evidence>
<comment type="catalytic activity">
    <reaction evidence="17">
        <text>a sterol + UDP-alpha-D-glucose = a sterol 3-beta-D-glucoside + UDP + H(+)</text>
        <dbReference type="Rhea" id="RHEA:22724"/>
        <dbReference type="ChEBI" id="CHEBI:15378"/>
        <dbReference type="ChEBI" id="CHEBI:15889"/>
        <dbReference type="ChEBI" id="CHEBI:37424"/>
        <dbReference type="ChEBI" id="CHEBI:58223"/>
        <dbReference type="ChEBI" id="CHEBI:58885"/>
        <dbReference type="EC" id="2.4.1.173"/>
    </reaction>
    <physiologicalReaction direction="left-to-right" evidence="17">
        <dbReference type="Rhea" id="RHEA:22725"/>
    </physiologicalReaction>
</comment>
<dbReference type="PROSITE" id="PS50003">
    <property type="entry name" value="PH_DOMAIN"/>
    <property type="match status" value="1"/>
</dbReference>
<dbReference type="GO" id="GO:0016020">
    <property type="term" value="C:membrane"/>
    <property type="evidence" value="ECO:0007669"/>
    <property type="project" value="UniProtKB-SubCell"/>
</dbReference>
<dbReference type="GO" id="GO:0016906">
    <property type="term" value="F:sterol 3-beta-glucosyltransferase activity"/>
    <property type="evidence" value="ECO:0007669"/>
    <property type="project" value="UniProtKB-EC"/>
</dbReference>
<dbReference type="PANTHER" id="PTHR48050:SF25">
    <property type="entry name" value="STEROL 3-BETA-GLUCOSYLTRANSFERASE"/>
    <property type="match status" value="1"/>
</dbReference>
<evidence type="ECO:0000256" key="17">
    <source>
        <dbReference type="ARBA" id="ARBA00049453"/>
    </source>
</evidence>
<dbReference type="InterPro" id="IPR048065">
    <property type="entry name" value="ATG26_PH_GRAM2"/>
</dbReference>
<comment type="similarity">
    <text evidence="3">Belongs to the glycosyltransferase 28 family.</text>
</comment>
<evidence type="ECO:0000313" key="19">
    <source>
        <dbReference type="EMBL" id="PWN32538.1"/>
    </source>
</evidence>
<keyword evidence="13" id="KW-1207">Sterol metabolism</keyword>
<dbReference type="PANTHER" id="PTHR48050">
    <property type="entry name" value="STEROL 3-BETA-GLUCOSYLTRANSFERASE"/>
    <property type="match status" value="1"/>
</dbReference>
<dbReference type="InParanoid" id="A0A316V691"/>
<dbReference type="FunFam" id="2.30.29.30:FF:000391">
    <property type="entry name" value="Sterol 3-beta-glucosyltransferase"/>
    <property type="match status" value="1"/>
</dbReference>
<evidence type="ECO:0000256" key="15">
    <source>
        <dbReference type="ARBA" id="ARBA00029843"/>
    </source>
</evidence>
<keyword evidence="8" id="KW-0328">Glycosyltransferase</keyword>
<evidence type="ECO:0000256" key="12">
    <source>
        <dbReference type="ARBA" id="ARBA00023136"/>
    </source>
</evidence>
<evidence type="ECO:0000256" key="4">
    <source>
        <dbReference type="ARBA" id="ARBA00012650"/>
    </source>
</evidence>
<dbReference type="Pfam" id="PF00169">
    <property type="entry name" value="PH"/>
    <property type="match status" value="1"/>
</dbReference>
<evidence type="ECO:0000256" key="10">
    <source>
        <dbReference type="ARBA" id="ARBA00022955"/>
    </source>
</evidence>
<proteinExistence type="inferred from homology"/>
<dbReference type="GeneID" id="37019170"/>
<dbReference type="InterPro" id="IPR010610">
    <property type="entry name" value="EryCIII-like_C"/>
</dbReference>
<keyword evidence="10" id="KW-0443">Lipid metabolism</keyword>
<evidence type="ECO:0000256" key="7">
    <source>
        <dbReference type="ARBA" id="ARBA00022516"/>
    </source>
</evidence>
<keyword evidence="6" id="KW-0963">Cytoplasm</keyword>
<evidence type="ECO:0000256" key="5">
    <source>
        <dbReference type="ARBA" id="ARBA00017894"/>
    </source>
</evidence>
<dbReference type="InterPro" id="IPR004276">
    <property type="entry name" value="GlycoTrans_28_N"/>
</dbReference>
<dbReference type="SUPFAM" id="SSF53756">
    <property type="entry name" value="UDP-Glycosyltransferase/glycogen phosphorylase"/>
    <property type="match status" value="1"/>
</dbReference>
<dbReference type="SMART" id="SM00233">
    <property type="entry name" value="PH"/>
    <property type="match status" value="1"/>
</dbReference>
<dbReference type="InterPro" id="IPR001849">
    <property type="entry name" value="PH_domain"/>
</dbReference>
<dbReference type="CDD" id="cd03784">
    <property type="entry name" value="GT1_Gtf-like"/>
    <property type="match status" value="1"/>
</dbReference>
<evidence type="ECO:0000256" key="13">
    <source>
        <dbReference type="ARBA" id="ARBA00023166"/>
    </source>
</evidence>
<dbReference type="Pfam" id="PF06722">
    <property type="entry name" value="EryCIII-like_C"/>
    <property type="match status" value="1"/>
</dbReference>
<dbReference type="GO" id="GO:0005975">
    <property type="term" value="P:carbohydrate metabolic process"/>
    <property type="evidence" value="ECO:0007669"/>
    <property type="project" value="InterPro"/>
</dbReference>
<keyword evidence="20" id="KW-1185">Reference proteome</keyword>
<dbReference type="FunFam" id="3.40.50.2000:FF:000009">
    <property type="entry name" value="Sterol 3-beta-glucosyltransferase UGT80A2"/>
    <property type="match status" value="1"/>
</dbReference>
<accession>A0A316V691</accession>
<evidence type="ECO:0000256" key="16">
    <source>
        <dbReference type="ARBA" id="ARBA00047886"/>
    </source>
</evidence>
<dbReference type="Proteomes" id="UP000245771">
    <property type="component" value="Unassembled WGS sequence"/>
</dbReference>
<dbReference type="STRING" id="1280837.A0A316V691"/>
<feature type="domain" description="PH" evidence="18">
    <location>
        <begin position="103"/>
        <end position="195"/>
    </location>
</feature>
<reference evidence="19 20" key="1">
    <citation type="journal article" date="2018" name="Mol. Biol. Evol.">
        <title>Broad Genomic Sampling Reveals a Smut Pathogenic Ancestry of the Fungal Clade Ustilaginomycotina.</title>
        <authorList>
            <person name="Kijpornyongpan T."/>
            <person name="Mondo S.J."/>
            <person name="Barry K."/>
            <person name="Sandor L."/>
            <person name="Lee J."/>
            <person name="Lipzen A."/>
            <person name="Pangilinan J."/>
            <person name="LaButti K."/>
            <person name="Hainaut M."/>
            <person name="Henrissat B."/>
            <person name="Grigoriev I.V."/>
            <person name="Spatafora J.W."/>
            <person name="Aime M.C."/>
        </authorList>
    </citation>
    <scope>NUCLEOTIDE SEQUENCE [LARGE SCALE GENOMIC DNA]</scope>
    <source>
        <strain evidence="19 20">MCA 3882</strain>
    </source>
</reference>
<dbReference type="CDD" id="cd13216">
    <property type="entry name" value="PH-GRAM2_AGT26"/>
    <property type="match status" value="1"/>
</dbReference>
<dbReference type="RefSeq" id="XP_025352840.1">
    <property type="nucleotide sequence ID" value="XM_025497389.1"/>
</dbReference>
<evidence type="ECO:0000256" key="2">
    <source>
        <dbReference type="ARBA" id="ARBA00004496"/>
    </source>
</evidence>
<dbReference type="EC" id="2.4.1.173" evidence="4"/>
<evidence type="ECO:0000256" key="3">
    <source>
        <dbReference type="ARBA" id="ARBA00006962"/>
    </source>
</evidence>
<dbReference type="InterPro" id="IPR011993">
    <property type="entry name" value="PH-like_dom_sf"/>
</dbReference>